<dbReference type="EMBL" id="CP142726">
    <property type="protein sequence ID" value="WUR02367.1"/>
    <property type="molecule type" value="Genomic_DNA"/>
</dbReference>
<dbReference type="RefSeq" id="XP_065328512.1">
    <property type="nucleotide sequence ID" value="XM_065472440.1"/>
</dbReference>
<dbReference type="GeneID" id="90540169"/>
<evidence type="ECO:0000313" key="1">
    <source>
        <dbReference type="EMBL" id="WUR02367.1"/>
    </source>
</evidence>
<dbReference type="AlphaFoldDB" id="A0AAX4J8R9"/>
<sequence length="227" mass="26291">MFFAYSNIFFKILGATAPTKKTKVIVDNLDGKCTVFCKDNNFICTEYKLEKLVFKIKTNNESYIALDLDDNHLTLMHLQHPCIIEGYNKNGKLVLRTRIEDAKNIGLDLEKNLNASFQFSSESMTQCLIMVGFREEDENVKSKRREVECYDKFFYYNTPEEKTFLIIENDKYVLLPENIDGKSPNIFTGKSSPEPSLPQITSKKKIEFSTNKDLFITLRFIRSIIDA</sequence>
<keyword evidence="2" id="KW-1185">Reference proteome</keyword>
<protein>
    <submittedName>
        <fullName evidence="1">Uncharacterized protein</fullName>
    </submittedName>
</protein>
<name>A0AAX4J8R9_9MICR</name>
<dbReference type="Proteomes" id="UP001334084">
    <property type="component" value="Chromosome 1"/>
</dbReference>
<dbReference type="KEGG" id="vnx:VNE69_01305"/>
<organism evidence="1 2">
    <name type="scientific">Vairimorpha necatrix</name>
    <dbReference type="NCBI Taxonomy" id="6039"/>
    <lineage>
        <taxon>Eukaryota</taxon>
        <taxon>Fungi</taxon>
        <taxon>Fungi incertae sedis</taxon>
        <taxon>Microsporidia</taxon>
        <taxon>Nosematidae</taxon>
        <taxon>Vairimorpha</taxon>
    </lineage>
</organism>
<accession>A0AAX4J8R9</accession>
<reference evidence="1" key="1">
    <citation type="journal article" date="2024" name="BMC Genomics">
        <title>Functional annotation of a divergent genome using sequence and structure-based similarity.</title>
        <authorList>
            <person name="Svedberg D."/>
            <person name="Winiger R.R."/>
            <person name="Berg A."/>
            <person name="Sharma H."/>
            <person name="Tellgren-Roth C."/>
            <person name="Debrunner-Vossbrinck B.A."/>
            <person name="Vossbrinck C.R."/>
            <person name="Barandun J."/>
        </authorList>
    </citation>
    <scope>NUCLEOTIDE SEQUENCE</scope>
    <source>
        <strain evidence="1">Illinois isolate</strain>
    </source>
</reference>
<proteinExistence type="predicted"/>
<gene>
    <name evidence="1" type="ORF">VNE69_01305</name>
</gene>
<evidence type="ECO:0000313" key="2">
    <source>
        <dbReference type="Proteomes" id="UP001334084"/>
    </source>
</evidence>